<dbReference type="Proteomes" id="UP000027058">
    <property type="component" value="Unassembled WGS sequence"/>
</dbReference>
<dbReference type="AlphaFoldDB" id="A0AB73C1M2"/>
<evidence type="ECO:0000256" key="1">
    <source>
        <dbReference type="SAM" id="Phobius"/>
    </source>
</evidence>
<keyword evidence="1" id="KW-1133">Transmembrane helix</keyword>
<reference evidence="2 3" key="1">
    <citation type="submission" date="2014-01" db="EMBL/GenBank/DDBJ databases">
        <title>Comparative genomics of Fusobacterium necrophorum wild isolates.</title>
        <authorList>
            <person name="Kittichotirat W."/>
            <person name="Bumgarner R.E."/>
            <person name="Lawrence P."/>
        </authorList>
    </citation>
    <scope>NUCLEOTIDE SEQUENCE [LARGE SCALE GENOMIC DNA]</scope>
    <source>
        <strain evidence="2 3">DJ-2</strain>
    </source>
</reference>
<evidence type="ECO:0000313" key="3">
    <source>
        <dbReference type="Proteomes" id="UP000027058"/>
    </source>
</evidence>
<keyword evidence="1" id="KW-0812">Transmembrane</keyword>
<keyword evidence="1" id="KW-0472">Membrane</keyword>
<sequence length="292" mass="35058">MNMKKHKKEKGSKFNLWSLIIWNLLIFLLLSIFFFQQIQESMQKNWRFSSFEELLFLVFMGVFLLITALASIRNILKLRLFYTKEGEISEEKKEIFAYDFFKMYQKLSTKRILAISIFPILSISILAVITFIAIHSSYFSDEFALEFMENVWSHIYLYLLVSFPCFFLFIKSLLAKIHNISMLRKVYDCASREEIFAINNIQEKTVCYVFTKEYLVNWDGFLNIIPLREIKTIEFKKYFYVLWYGTRLVLREKTGKKHTIWSYGPNGEEWIKRGFFIKENILGKVEQKIVYK</sequence>
<name>A0AB73C1M2_9FUSO</name>
<dbReference type="EMBL" id="JAAH01000116">
    <property type="protein sequence ID" value="KDE70898.1"/>
    <property type="molecule type" value="Genomic_DNA"/>
</dbReference>
<feature type="transmembrane region" description="Helical" evidence="1">
    <location>
        <begin position="112"/>
        <end position="135"/>
    </location>
</feature>
<organism evidence="2 3">
    <name type="scientific">Fusobacterium necrophorum DJ-2</name>
    <dbReference type="NCBI Taxonomy" id="1441737"/>
    <lineage>
        <taxon>Bacteria</taxon>
        <taxon>Fusobacteriati</taxon>
        <taxon>Fusobacteriota</taxon>
        <taxon>Fusobacteriia</taxon>
        <taxon>Fusobacteriales</taxon>
        <taxon>Fusobacteriaceae</taxon>
        <taxon>Fusobacterium</taxon>
    </lineage>
</organism>
<accession>A0AB73C1M2</accession>
<comment type="caution">
    <text evidence="2">The sequence shown here is derived from an EMBL/GenBank/DDBJ whole genome shotgun (WGS) entry which is preliminary data.</text>
</comment>
<feature type="transmembrane region" description="Helical" evidence="1">
    <location>
        <begin position="14"/>
        <end position="34"/>
    </location>
</feature>
<feature type="transmembrane region" description="Helical" evidence="1">
    <location>
        <begin position="54"/>
        <end position="76"/>
    </location>
</feature>
<proteinExistence type="predicted"/>
<feature type="transmembrane region" description="Helical" evidence="1">
    <location>
        <begin position="155"/>
        <end position="174"/>
    </location>
</feature>
<gene>
    <name evidence="2" type="ORF">FUSO8_08585</name>
</gene>
<protein>
    <submittedName>
        <fullName evidence="2">Uncharacterized protein</fullName>
    </submittedName>
</protein>
<evidence type="ECO:0000313" key="2">
    <source>
        <dbReference type="EMBL" id="KDE70898.1"/>
    </source>
</evidence>